<accession>A0A7T2YV23</accession>
<gene>
    <name evidence="1" type="ORF">I6G47_00680</name>
</gene>
<name>A0A7T2YV23_9BURK</name>
<organism evidence="1 2">
    <name type="scientific">Delftia lacustris</name>
    <dbReference type="NCBI Taxonomy" id="558537"/>
    <lineage>
        <taxon>Bacteria</taxon>
        <taxon>Pseudomonadati</taxon>
        <taxon>Pseudomonadota</taxon>
        <taxon>Betaproteobacteria</taxon>
        <taxon>Burkholderiales</taxon>
        <taxon>Comamonadaceae</taxon>
        <taxon>Delftia</taxon>
    </lineage>
</organism>
<evidence type="ECO:0000313" key="1">
    <source>
        <dbReference type="EMBL" id="QPS81633.1"/>
    </source>
</evidence>
<protein>
    <submittedName>
        <fullName evidence="1">Uncharacterized protein</fullName>
    </submittedName>
</protein>
<dbReference type="KEGG" id="dla:I6G47_00680"/>
<dbReference type="RefSeq" id="WP_016454360.1">
    <property type="nucleotide sequence ID" value="NZ_CP065748.1"/>
</dbReference>
<keyword evidence="2" id="KW-1185">Reference proteome</keyword>
<evidence type="ECO:0000313" key="2">
    <source>
        <dbReference type="Proteomes" id="UP000595064"/>
    </source>
</evidence>
<reference evidence="1 2" key="1">
    <citation type="submission" date="2020-12" db="EMBL/GenBank/DDBJ databases">
        <title>FDA dAtabase for Regulatory Grade micrObial Sequences (FDA-ARGOS): Supporting development and validation of Infectious Disease Dx tests.</title>
        <authorList>
            <person name="Sproer C."/>
            <person name="Gronow S."/>
            <person name="Severitt S."/>
            <person name="Schroder I."/>
            <person name="Tallon L."/>
            <person name="Sadzewicz L."/>
            <person name="Zhao X."/>
            <person name="Boylan J."/>
            <person name="Ott S."/>
            <person name="Bowen H."/>
            <person name="Vavikolanu K."/>
            <person name="Mehta A."/>
            <person name="Aluvathingal J."/>
            <person name="Nadendla S."/>
            <person name="Lowell S."/>
            <person name="Myers T."/>
            <person name="Yan Y."/>
            <person name="Sichtig H."/>
        </authorList>
    </citation>
    <scope>NUCLEOTIDE SEQUENCE [LARGE SCALE GENOMIC DNA]</scope>
    <source>
        <strain evidence="1 2">FDAARGOS_890</strain>
    </source>
</reference>
<proteinExistence type="predicted"/>
<dbReference type="EMBL" id="CP065748">
    <property type="protein sequence ID" value="QPS81633.1"/>
    <property type="molecule type" value="Genomic_DNA"/>
</dbReference>
<dbReference type="AlphaFoldDB" id="A0A7T2YV23"/>
<sequence>MNINQFSTFNGVPVFQTPYAVTVHVAWELRRHPIAKRRRRWAAVRVESQLPSCFRTPQGLFMHPAVFARLREHFRAYKLP</sequence>
<dbReference type="Proteomes" id="UP000595064">
    <property type="component" value="Chromosome"/>
</dbReference>